<dbReference type="RefSeq" id="WP_229524426.1">
    <property type="nucleotide sequence ID" value="NZ_JAFFQR010000064.1"/>
</dbReference>
<reference evidence="4" key="1">
    <citation type="journal article" date="2019" name="Int. J. Syst. Evol. Microbiol.">
        <title>The Global Catalogue of Microorganisms (GCM) 10K type strain sequencing project: providing services to taxonomists for standard genome sequencing and annotation.</title>
        <authorList>
            <consortium name="The Broad Institute Genomics Platform"/>
            <consortium name="The Broad Institute Genome Sequencing Center for Infectious Disease"/>
            <person name="Wu L."/>
            <person name="Ma J."/>
        </authorList>
    </citation>
    <scope>NUCLEOTIDE SEQUENCE [LARGE SCALE GENOMIC DNA]</scope>
    <source>
        <strain evidence="4">CCM 9147</strain>
    </source>
</reference>
<keyword evidence="4" id="KW-1185">Reference proteome</keyword>
<keyword evidence="2" id="KW-1133">Transmembrane helix</keyword>
<dbReference type="EMBL" id="JBHTNZ010000009">
    <property type="protein sequence ID" value="MFD1461615.1"/>
    <property type="molecule type" value="Genomic_DNA"/>
</dbReference>
<keyword evidence="2" id="KW-0812">Transmembrane</keyword>
<organism evidence="3 4">
    <name type="scientific">Paenibacillus farraposensis</name>
    <dbReference type="NCBI Taxonomy" id="2807095"/>
    <lineage>
        <taxon>Bacteria</taxon>
        <taxon>Bacillati</taxon>
        <taxon>Bacillota</taxon>
        <taxon>Bacilli</taxon>
        <taxon>Bacillales</taxon>
        <taxon>Paenibacillaceae</taxon>
        <taxon>Paenibacillus</taxon>
    </lineage>
</organism>
<keyword evidence="2" id="KW-0472">Membrane</keyword>
<gene>
    <name evidence="3" type="ORF">ACFQ5D_09320</name>
</gene>
<evidence type="ECO:0000256" key="2">
    <source>
        <dbReference type="SAM" id="Phobius"/>
    </source>
</evidence>
<evidence type="ECO:0000313" key="3">
    <source>
        <dbReference type="EMBL" id="MFD1461615.1"/>
    </source>
</evidence>
<accession>A0ABW4DA73</accession>
<proteinExistence type="predicted"/>
<sequence>MKDWVNLVTAIIQLFTALAVLKVHNASRKKAKKKGTNKRRVRRRR</sequence>
<evidence type="ECO:0008006" key="5">
    <source>
        <dbReference type="Google" id="ProtNLM"/>
    </source>
</evidence>
<dbReference type="Proteomes" id="UP001597340">
    <property type="component" value="Unassembled WGS sequence"/>
</dbReference>
<evidence type="ECO:0000256" key="1">
    <source>
        <dbReference type="SAM" id="MobiDB-lite"/>
    </source>
</evidence>
<evidence type="ECO:0000313" key="4">
    <source>
        <dbReference type="Proteomes" id="UP001597340"/>
    </source>
</evidence>
<protein>
    <recommendedName>
        <fullName evidence="5">Phage holin</fullName>
    </recommendedName>
</protein>
<feature type="transmembrane region" description="Helical" evidence="2">
    <location>
        <begin position="6"/>
        <end position="24"/>
    </location>
</feature>
<comment type="caution">
    <text evidence="3">The sequence shown here is derived from an EMBL/GenBank/DDBJ whole genome shotgun (WGS) entry which is preliminary data.</text>
</comment>
<name>A0ABW4DA73_9BACL</name>
<feature type="region of interest" description="Disordered" evidence="1">
    <location>
        <begin position="26"/>
        <end position="45"/>
    </location>
</feature>